<dbReference type="PANTHER" id="PTHR43712:SF2">
    <property type="entry name" value="O-METHYLTRANSFERASE CICE"/>
    <property type="match status" value="1"/>
</dbReference>
<dbReference type="AlphaFoldDB" id="A0A2H3J4Z1"/>
<dbReference type="EMBL" id="KB467920">
    <property type="protein sequence ID" value="PCH37300.1"/>
    <property type="molecule type" value="Genomic_DNA"/>
</dbReference>
<keyword evidence="6" id="KW-1185">Reference proteome</keyword>
<evidence type="ECO:0008006" key="7">
    <source>
        <dbReference type="Google" id="ProtNLM"/>
    </source>
</evidence>
<feature type="region of interest" description="Disordered" evidence="4">
    <location>
        <begin position="125"/>
        <end position="165"/>
    </location>
</feature>
<keyword evidence="3" id="KW-0949">S-adenosyl-L-methionine</keyword>
<evidence type="ECO:0000313" key="5">
    <source>
        <dbReference type="EMBL" id="PCH37300.1"/>
    </source>
</evidence>
<evidence type="ECO:0000256" key="2">
    <source>
        <dbReference type="ARBA" id="ARBA00022679"/>
    </source>
</evidence>
<name>A0A2H3J4Z1_WOLCO</name>
<dbReference type="GO" id="GO:0032259">
    <property type="term" value="P:methylation"/>
    <property type="evidence" value="ECO:0007669"/>
    <property type="project" value="UniProtKB-KW"/>
</dbReference>
<evidence type="ECO:0000256" key="4">
    <source>
        <dbReference type="SAM" id="MobiDB-lite"/>
    </source>
</evidence>
<dbReference type="SUPFAM" id="SSF46785">
    <property type="entry name" value="Winged helix' DNA-binding domain"/>
    <property type="match status" value="1"/>
</dbReference>
<dbReference type="Gene3D" id="1.10.10.10">
    <property type="entry name" value="Winged helix-like DNA-binding domain superfamily/Winged helix DNA-binding domain"/>
    <property type="match status" value="1"/>
</dbReference>
<dbReference type="PANTHER" id="PTHR43712">
    <property type="entry name" value="PUTATIVE (AFU_ORTHOLOGUE AFUA_4G14580)-RELATED"/>
    <property type="match status" value="1"/>
</dbReference>
<dbReference type="GO" id="GO:0008168">
    <property type="term" value="F:methyltransferase activity"/>
    <property type="evidence" value="ECO:0007669"/>
    <property type="project" value="UniProtKB-KW"/>
</dbReference>
<dbReference type="OrthoDB" id="2410195at2759"/>
<dbReference type="STRING" id="742152.A0A2H3J4Z1"/>
<protein>
    <recommendedName>
        <fullName evidence="7">Plant methyltransferase dimerisation domain-containing protein</fullName>
    </recommendedName>
</protein>
<sequence>PLIRRLLEAAHIPEILREAGPKGLHVNEISRRLTLDPSLLSHVLRLLATHHITREVRPDVFANDRISGAIDSGRTVTELGQTPETNYNGTNGIAAFVGLCTDELFKSAAHLTDCYLPSFAHVEHGNGGPPKSDSHSTENSVRGVASKNAQDGAVANSGMPKSDHI</sequence>
<dbReference type="InterPro" id="IPR036390">
    <property type="entry name" value="WH_DNA-bd_sf"/>
</dbReference>
<gene>
    <name evidence="5" type="ORF">WOLCODRAFT_83894</name>
</gene>
<keyword evidence="1" id="KW-0489">Methyltransferase</keyword>
<dbReference type="Proteomes" id="UP000218811">
    <property type="component" value="Unassembled WGS sequence"/>
</dbReference>
<accession>A0A2H3J4Z1</accession>
<dbReference type="InterPro" id="IPR036388">
    <property type="entry name" value="WH-like_DNA-bd_sf"/>
</dbReference>
<evidence type="ECO:0000256" key="3">
    <source>
        <dbReference type="ARBA" id="ARBA00022691"/>
    </source>
</evidence>
<proteinExistence type="predicted"/>
<organism evidence="5 6">
    <name type="scientific">Wolfiporia cocos (strain MD-104)</name>
    <name type="common">Brown rot fungus</name>
    <dbReference type="NCBI Taxonomy" id="742152"/>
    <lineage>
        <taxon>Eukaryota</taxon>
        <taxon>Fungi</taxon>
        <taxon>Dikarya</taxon>
        <taxon>Basidiomycota</taxon>
        <taxon>Agaricomycotina</taxon>
        <taxon>Agaricomycetes</taxon>
        <taxon>Polyporales</taxon>
        <taxon>Phaeolaceae</taxon>
        <taxon>Wolfiporia</taxon>
    </lineage>
</organism>
<feature type="non-terminal residue" evidence="5">
    <location>
        <position position="1"/>
    </location>
</feature>
<evidence type="ECO:0000256" key="1">
    <source>
        <dbReference type="ARBA" id="ARBA00022603"/>
    </source>
</evidence>
<keyword evidence="2" id="KW-0808">Transferase</keyword>
<evidence type="ECO:0000313" key="6">
    <source>
        <dbReference type="Proteomes" id="UP000218811"/>
    </source>
</evidence>
<reference evidence="5 6" key="1">
    <citation type="journal article" date="2012" name="Science">
        <title>The Paleozoic origin of enzymatic lignin decomposition reconstructed from 31 fungal genomes.</title>
        <authorList>
            <person name="Floudas D."/>
            <person name="Binder M."/>
            <person name="Riley R."/>
            <person name="Barry K."/>
            <person name="Blanchette R.A."/>
            <person name="Henrissat B."/>
            <person name="Martinez A.T."/>
            <person name="Otillar R."/>
            <person name="Spatafora J.W."/>
            <person name="Yadav J.S."/>
            <person name="Aerts A."/>
            <person name="Benoit I."/>
            <person name="Boyd A."/>
            <person name="Carlson A."/>
            <person name="Copeland A."/>
            <person name="Coutinho P.M."/>
            <person name="de Vries R.P."/>
            <person name="Ferreira P."/>
            <person name="Findley K."/>
            <person name="Foster B."/>
            <person name="Gaskell J."/>
            <person name="Glotzer D."/>
            <person name="Gorecki P."/>
            <person name="Heitman J."/>
            <person name="Hesse C."/>
            <person name="Hori C."/>
            <person name="Igarashi K."/>
            <person name="Jurgens J.A."/>
            <person name="Kallen N."/>
            <person name="Kersten P."/>
            <person name="Kohler A."/>
            <person name="Kuees U."/>
            <person name="Kumar T.K.A."/>
            <person name="Kuo A."/>
            <person name="LaButti K."/>
            <person name="Larrondo L.F."/>
            <person name="Lindquist E."/>
            <person name="Ling A."/>
            <person name="Lombard V."/>
            <person name="Lucas S."/>
            <person name="Lundell T."/>
            <person name="Martin R."/>
            <person name="McLaughlin D.J."/>
            <person name="Morgenstern I."/>
            <person name="Morin E."/>
            <person name="Murat C."/>
            <person name="Nagy L.G."/>
            <person name="Nolan M."/>
            <person name="Ohm R.A."/>
            <person name="Patyshakuliyeva A."/>
            <person name="Rokas A."/>
            <person name="Ruiz-Duenas F.J."/>
            <person name="Sabat G."/>
            <person name="Salamov A."/>
            <person name="Samejima M."/>
            <person name="Schmutz J."/>
            <person name="Slot J.C."/>
            <person name="St John F."/>
            <person name="Stenlid J."/>
            <person name="Sun H."/>
            <person name="Sun S."/>
            <person name="Syed K."/>
            <person name="Tsang A."/>
            <person name="Wiebenga A."/>
            <person name="Young D."/>
            <person name="Pisabarro A."/>
            <person name="Eastwood D.C."/>
            <person name="Martin F."/>
            <person name="Cullen D."/>
            <person name="Grigoriev I.V."/>
            <person name="Hibbett D.S."/>
        </authorList>
    </citation>
    <scope>NUCLEOTIDE SEQUENCE [LARGE SCALE GENOMIC DNA]</scope>
    <source>
        <strain evidence="5 6">MD-104</strain>
    </source>
</reference>